<dbReference type="GO" id="GO:0005524">
    <property type="term" value="F:ATP binding"/>
    <property type="evidence" value="ECO:0007669"/>
    <property type="project" value="UniProtKB-KW"/>
</dbReference>
<keyword evidence="10 14" id="KW-0067">ATP-binding</keyword>
<feature type="domain" description="Aspartokinase ACT" evidence="18">
    <location>
        <begin position="360"/>
        <end position="418"/>
    </location>
</feature>
<dbReference type="SUPFAM" id="SSF53633">
    <property type="entry name" value="Carbamate kinase-like"/>
    <property type="match status" value="1"/>
</dbReference>
<dbReference type="GO" id="GO:0019877">
    <property type="term" value="P:diaminopimelate biosynthetic process"/>
    <property type="evidence" value="ECO:0007669"/>
    <property type="project" value="UniProtKB-KW"/>
</dbReference>
<gene>
    <name evidence="19" type="ORF">LIP_2565</name>
</gene>
<evidence type="ECO:0000256" key="5">
    <source>
        <dbReference type="ARBA" id="ARBA00010122"/>
    </source>
</evidence>
<dbReference type="SUPFAM" id="SSF55021">
    <property type="entry name" value="ACT-like"/>
    <property type="match status" value="2"/>
</dbReference>
<feature type="binding site" evidence="14">
    <location>
        <begin position="7"/>
        <end position="10"/>
    </location>
    <ligand>
        <name>ATP</name>
        <dbReference type="ChEBI" id="CHEBI:30616"/>
    </ligand>
</feature>
<evidence type="ECO:0000256" key="3">
    <source>
        <dbReference type="ARBA" id="ARBA00004986"/>
    </source>
</evidence>
<evidence type="ECO:0000256" key="2">
    <source>
        <dbReference type="ARBA" id="ARBA00004766"/>
    </source>
</evidence>
<dbReference type="GO" id="GO:0009089">
    <property type="term" value="P:lysine biosynthetic process via diaminopimelate"/>
    <property type="evidence" value="ECO:0007669"/>
    <property type="project" value="UniProtKB-UniPathway"/>
</dbReference>
<evidence type="ECO:0000256" key="14">
    <source>
        <dbReference type="PIRSR" id="PIRSR000726-1"/>
    </source>
</evidence>
<evidence type="ECO:0000256" key="16">
    <source>
        <dbReference type="RuleBase" id="RU004249"/>
    </source>
</evidence>
<feature type="binding site" evidence="14">
    <location>
        <position position="82"/>
    </location>
    <ligand>
        <name>substrate</name>
    </ligand>
</feature>
<evidence type="ECO:0000256" key="6">
    <source>
        <dbReference type="ARBA" id="ARBA00022605"/>
    </source>
</evidence>
<dbReference type="KEGG" id="lpil:LIP_2565"/>
<reference evidence="20" key="2">
    <citation type="journal article" date="2016" name="Int. J. Syst. Evol. Microbiol.">
        <title>Complete genome sequence and cell structure of Limnochorda pilosa, a Gram-negative spore-former within the phylum Firmicutes.</title>
        <authorList>
            <person name="Watanabe M."/>
            <person name="Kojima H."/>
            <person name="Fukui M."/>
        </authorList>
    </citation>
    <scope>NUCLEOTIDE SEQUENCE [LARGE SCALE GENOMIC DNA]</scope>
    <source>
        <strain evidence="20">HC45</strain>
    </source>
</reference>
<dbReference type="RefSeq" id="WP_068138683.1">
    <property type="nucleotide sequence ID" value="NZ_AP014924.1"/>
</dbReference>
<dbReference type="UniPathway" id="UPA00050">
    <property type="reaction ID" value="UER00461"/>
</dbReference>
<dbReference type="PANTHER" id="PTHR21499:SF3">
    <property type="entry name" value="ASPARTOKINASE"/>
    <property type="match status" value="1"/>
</dbReference>
<protein>
    <recommendedName>
        <fullName evidence="15">Aspartokinase</fullName>
        <ecNumber evidence="15">2.7.2.4</ecNumber>
    </recommendedName>
</protein>
<dbReference type="EMBL" id="AP014924">
    <property type="protein sequence ID" value="BAS28395.1"/>
    <property type="molecule type" value="Genomic_DNA"/>
</dbReference>
<evidence type="ECO:0000256" key="4">
    <source>
        <dbReference type="ARBA" id="ARBA00005139"/>
    </source>
</evidence>
<dbReference type="UniPathway" id="UPA00034">
    <property type="reaction ID" value="UER00015"/>
</dbReference>
<comment type="function">
    <text evidence="1">Catalyzes the phosphorylation of the beta-carboxyl group of aspartic acid with ATP to yield 4-phospho-L-aspartate, which is involved in the branched biosynthetic pathway leading to the biosynthesis of amino acids threonine, isoleucine and methionine.</text>
</comment>
<dbReference type="InterPro" id="IPR018042">
    <property type="entry name" value="Aspartate_kinase_CS"/>
</dbReference>
<dbReference type="NCBIfam" id="TIGR00657">
    <property type="entry name" value="asp_kinases"/>
    <property type="match status" value="1"/>
</dbReference>
<keyword evidence="20" id="KW-1185">Reference proteome</keyword>
<dbReference type="PROSITE" id="PS00324">
    <property type="entry name" value="ASPARTOKINASE"/>
    <property type="match status" value="1"/>
</dbReference>
<dbReference type="GO" id="GO:0004072">
    <property type="term" value="F:aspartate kinase activity"/>
    <property type="evidence" value="ECO:0007669"/>
    <property type="project" value="UniProtKB-EC"/>
</dbReference>
<dbReference type="STRING" id="1555112.LIP_2565"/>
<dbReference type="InterPro" id="IPR036393">
    <property type="entry name" value="AceGlu_kinase-like_sf"/>
</dbReference>
<feature type="binding site" evidence="14">
    <location>
        <begin position="181"/>
        <end position="182"/>
    </location>
    <ligand>
        <name>ATP</name>
        <dbReference type="ChEBI" id="CHEBI:30616"/>
    </ligand>
</feature>
<comment type="similarity">
    <text evidence="5 15">Belongs to the aspartokinase family.</text>
</comment>
<comment type="pathway">
    <text evidence="4 16">Amino-acid biosynthesis; L-threonine biosynthesis; L-threonine from L-aspartate: step 1/5.</text>
</comment>
<keyword evidence="7 15" id="KW-0808">Transferase</keyword>
<sequence>MGIVVQKFGGTSVATPQLRERVIGHVRRALQEQHRPVVVVSAMGRAGDPYATDTLLGLARQVGTGLDGAAARELDLLLSCGEVIASSILAQTLRSEGVPARALTGAQAGVVTDGAFGNARILQVRPDRLLGLLEEGVVPVVAGYQGITADGEITTLGRGGSDTTAAALGVALKAERVEIYTDVDGMKTADPRLLPDAPTLARVSYREAMEMAHLGARVIHPRAVEIAMEGRLPVQIRSTLSDAPGTLVSDAPAWGEAPGAPPAAHPGRVEPVAGDRLVRAIAHVGQRSRVWAVPARGEFGGEEIHRLFRAVAGAGVSVDMIYVSPDRVSFIVEEELGGRVREALARLPARFEVTAGFAKVSCVGAGMHGVPGVMARITGALARAGVGIYHTVDSHANISCLVRGEQVAEAVRALYREFALNRAEGEDGGS</sequence>
<evidence type="ECO:0000256" key="1">
    <source>
        <dbReference type="ARBA" id="ARBA00003121"/>
    </source>
</evidence>
<keyword evidence="9 15" id="KW-0418">Kinase</keyword>
<evidence type="ECO:0000256" key="8">
    <source>
        <dbReference type="ARBA" id="ARBA00022741"/>
    </source>
</evidence>
<comment type="pathway">
    <text evidence="3 16">Amino-acid biosynthesis; L-methionine biosynthesis via de novo pathway; L-homoserine from L-aspartate: step 1/3.</text>
</comment>
<dbReference type="InterPro" id="IPR001341">
    <property type="entry name" value="Asp_kinase"/>
</dbReference>
<dbReference type="GO" id="GO:0005829">
    <property type="term" value="C:cytosol"/>
    <property type="evidence" value="ECO:0007669"/>
    <property type="project" value="TreeGrafter"/>
</dbReference>
<evidence type="ECO:0000256" key="10">
    <source>
        <dbReference type="ARBA" id="ARBA00022840"/>
    </source>
</evidence>
<dbReference type="InterPro" id="IPR005260">
    <property type="entry name" value="Asp_kin_monofn"/>
</dbReference>
<dbReference type="PANTHER" id="PTHR21499">
    <property type="entry name" value="ASPARTATE KINASE"/>
    <property type="match status" value="1"/>
</dbReference>
<evidence type="ECO:0000259" key="17">
    <source>
        <dbReference type="Pfam" id="PF00696"/>
    </source>
</evidence>
<dbReference type="UniPathway" id="UPA00051">
    <property type="reaction ID" value="UER00462"/>
</dbReference>
<dbReference type="PATRIC" id="fig|1555112.3.peg.2604"/>
<dbReference type="InterPro" id="IPR054352">
    <property type="entry name" value="ACT_Aspartokinase"/>
</dbReference>
<evidence type="ECO:0000256" key="12">
    <source>
        <dbReference type="ARBA" id="ARBA00023154"/>
    </source>
</evidence>
<feature type="binding site" evidence="14">
    <location>
        <position position="192"/>
    </location>
    <ligand>
        <name>ATP</name>
        <dbReference type="ChEBI" id="CHEBI:30616"/>
    </ligand>
</feature>
<dbReference type="EC" id="2.7.2.4" evidence="15"/>
<keyword evidence="6 16" id="KW-0028">Amino-acid biosynthesis</keyword>
<dbReference type="OrthoDB" id="9799110at2"/>
<evidence type="ECO:0000256" key="11">
    <source>
        <dbReference type="ARBA" id="ARBA00022915"/>
    </source>
</evidence>
<name>A0A0K2SMQ9_LIMPI</name>
<dbReference type="Gene3D" id="3.40.1160.10">
    <property type="entry name" value="Acetylglutamate kinase-like"/>
    <property type="match status" value="1"/>
</dbReference>
<feature type="binding site" evidence="14">
    <location>
        <position position="52"/>
    </location>
    <ligand>
        <name>substrate</name>
    </ligand>
</feature>
<dbReference type="NCBIfam" id="NF006068">
    <property type="entry name" value="PRK08210.1"/>
    <property type="match status" value="1"/>
</dbReference>
<keyword evidence="11" id="KW-0220">Diaminopimelate biosynthesis</keyword>
<dbReference type="Gene3D" id="3.30.2130.10">
    <property type="entry name" value="VC0802-like"/>
    <property type="match status" value="1"/>
</dbReference>
<dbReference type="GO" id="GO:0009090">
    <property type="term" value="P:homoserine biosynthetic process"/>
    <property type="evidence" value="ECO:0007669"/>
    <property type="project" value="TreeGrafter"/>
</dbReference>
<accession>A0A0K2SMQ9</accession>
<reference evidence="20" key="1">
    <citation type="submission" date="2015-07" db="EMBL/GenBank/DDBJ databases">
        <title>Complete genome sequence and phylogenetic analysis of Limnochorda pilosa.</title>
        <authorList>
            <person name="Watanabe M."/>
            <person name="Kojima H."/>
            <person name="Fukui M."/>
        </authorList>
    </citation>
    <scope>NUCLEOTIDE SEQUENCE [LARGE SCALE GENOMIC DNA]</scope>
    <source>
        <strain evidence="20">HC45</strain>
    </source>
</reference>
<evidence type="ECO:0000256" key="15">
    <source>
        <dbReference type="RuleBase" id="RU003448"/>
    </source>
</evidence>
<comment type="catalytic activity">
    <reaction evidence="13 15">
        <text>L-aspartate + ATP = 4-phospho-L-aspartate + ADP</text>
        <dbReference type="Rhea" id="RHEA:23776"/>
        <dbReference type="ChEBI" id="CHEBI:29991"/>
        <dbReference type="ChEBI" id="CHEBI:30616"/>
        <dbReference type="ChEBI" id="CHEBI:57535"/>
        <dbReference type="ChEBI" id="CHEBI:456216"/>
        <dbReference type="EC" id="2.7.2.4"/>
    </reaction>
</comment>
<dbReference type="AlphaFoldDB" id="A0A0K2SMQ9"/>
<keyword evidence="12" id="KW-0457">Lysine biosynthesis</keyword>
<comment type="pathway">
    <text evidence="2 16">Amino-acid biosynthesis; L-lysine biosynthesis via DAP pathway; (S)-tetrahydrodipicolinate from L-aspartate: step 1/4.</text>
</comment>
<evidence type="ECO:0000256" key="13">
    <source>
        <dbReference type="ARBA" id="ARBA00047872"/>
    </source>
</evidence>
<dbReference type="InterPro" id="IPR001048">
    <property type="entry name" value="Asp/Glu/Uridylate_kinase"/>
</dbReference>
<evidence type="ECO:0000259" key="18">
    <source>
        <dbReference type="Pfam" id="PF22468"/>
    </source>
</evidence>
<dbReference type="Pfam" id="PF00696">
    <property type="entry name" value="AA_kinase"/>
    <property type="match status" value="1"/>
</dbReference>
<organism evidence="19 20">
    <name type="scientific">Limnochorda pilosa</name>
    <dbReference type="NCBI Taxonomy" id="1555112"/>
    <lineage>
        <taxon>Bacteria</taxon>
        <taxon>Bacillati</taxon>
        <taxon>Bacillota</taxon>
        <taxon>Limnochordia</taxon>
        <taxon>Limnochordales</taxon>
        <taxon>Limnochordaceae</taxon>
        <taxon>Limnochorda</taxon>
    </lineage>
</organism>
<dbReference type="InterPro" id="IPR045865">
    <property type="entry name" value="ACT-like_dom_sf"/>
</dbReference>
<proteinExistence type="inferred from homology"/>
<evidence type="ECO:0000313" key="19">
    <source>
        <dbReference type="EMBL" id="BAS28395.1"/>
    </source>
</evidence>
<dbReference type="Pfam" id="PF22468">
    <property type="entry name" value="ACT_9"/>
    <property type="match status" value="1"/>
</dbReference>
<keyword evidence="8 14" id="KW-0547">Nucleotide-binding</keyword>
<evidence type="ECO:0000256" key="9">
    <source>
        <dbReference type="ARBA" id="ARBA00022777"/>
    </source>
</evidence>
<evidence type="ECO:0000313" key="20">
    <source>
        <dbReference type="Proteomes" id="UP000065807"/>
    </source>
</evidence>
<feature type="domain" description="Aspartate/glutamate/uridylate kinase" evidence="17">
    <location>
        <begin position="3"/>
        <end position="238"/>
    </location>
</feature>
<dbReference type="GO" id="GO:0009088">
    <property type="term" value="P:threonine biosynthetic process"/>
    <property type="evidence" value="ECO:0007669"/>
    <property type="project" value="UniProtKB-UniPathway"/>
</dbReference>
<evidence type="ECO:0000256" key="7">
    <source>
        <dbReference type="ARBA" id="ARBA00022679"/>
    </source>
</evidence>
<dbReference type="PIRSF" id="PIRSF000726">
    <property type="entry name" value="Asp_kin"/>
    <property type="match status" value="1"/>
</dbReference>
<dbReference type="Proteomes" id="UP000065807">
    <property type="component" value="Chromosome"/>
</dbReference>